<comment type="caution">
    <text evidence="1">The sequence shown here is derived from an EMBL/GenBank/DDBJ whole genome shotgun (WGS) entry which is preliminary data.</text>
</comment>
<evidence type="ECO:0000313" key="2">
    <source>
        <dbReference type="Proteomes" id="UP001630127"/>
    </source>
</evidence>
<proteinExistence type="predicted"/>
<gene>
    <name evidence="1" type="ORF">ACH5RR_037417</name>
</gene>
<dbReference type="Proteomes" id="UP001630127">
    <property type="component" value="Unassembled WGS sequence"/>
</dbReference>
<protein>
    <submittedName>
        <fullName evidence="1">Uncharacterized protein</fullName>
    </submittedName>
</protein>
<dbReference type="EMBL" id="JBJUIK010000015">
    <property type="protein sequence ID" value="KAL3502968.1"/>
    <property type="molecule type" value="Genomic_DNA"/>
</dbReference>
<keyword evidence="2" id="KW-1185">Reference proteome</keyword>
<accession>A0ABD2YBL8</accession>
<sequence>MIWLSHWKFGNHLEASDKVCVSIIADSGFRVKECGFNIVFEQEQNIARPSGLCSTDMDFSAFHAVNEEVFFMCDQSLSAVYDSSSAAWSKYLLGDSDESLDLSRLPAAVIEEAVVSSYAGQGQRNAGAASSMTVPTPDLATITLRSSGTTR</sequence>
<reference evidence="1 2" key="1">
    <citation type="submission" date="2024-11" db="EMBL/GenBank/DDBJ databases">
        <title>A near-complete genome assembly of Cinchona calisaya.</title>
        <authorList>
            <person name="Lian D.C."/>
            <person name="Zhao X.W."/>
            <person name="Wei L."/>
        </authorList>
    </citation>
    <scope>NUCLEOTIDE SEQUENCE [LARGE SCALE GENOMIC DNA]</scope>
    <source>
        <tissue evidence="1">Nenye</tissue>
    </source>
</reference>
<name>A0ABD2YBL8_9GENT</name>
<evidence type="ECO:0000313" key="1">
    <source>
        <dbReference type="EMBL" id="KAL3502968.1"/>
    </source>
</evidence>
<dbReference type="AlphaFoldDB" id="A0ABD2YBL8"/>
<organism evidence="1 2">
    <name type="scientific">Cinchona calisaya</name>
    <dbReference type="NCBI Taxonomy" id="153742"/>
    <lineage>
        <taxon>Eukaryota</taxon>
        <taxon>Viridiplantae</taxon>
        <taxon>Streptophyta</taxon>
        <taxon>Embryophyta</taxon>
        <taxon>Tracheophyta</taxon>
        <taxon>Spermatophyta</taxon>
        <taxon>Magnoliopsida</taxon>
        <taxon>eudicotyledons</taxon>
        <taxon>Gunneridae</taxon>
        <taxon>Pentapetalae</taxon>
        <taxon>asterids</taxon>
        <taxon>lamiids</taxon>
        <taxon>Gentianales</taxon>
        <taxon>Rubiaceae</taxon>
        <taxon>Cinchonoideae</taxon>
        <taxon>Cinchoneae</taxon>
        <taxon>Cinchona</taxon>
    </lineage>
</organism>